<gene>
    <name evidence="1" type="ORF">ERUC_LOCUS3773</name>
</gene>
<reference evidence="1 2" key="1">
    <citation type="submission" date="2022-03" db="EMBL/GenBank/DDBJ databases">
        <authorList>
            <person name="Macdonald S."/>
            <person name="Ahmed S."/>
            <person name="Newling K."/>
        </authorList>
    </citation>
    <scope>NUCLEOTIDE SEQUENCE [LARGE SCALE GENOMIC DNA]</scope>
</reference>
<dbReference type="InterPro" id="IPR040338">
    <property type="entry name" value="At1g67623-like"/>
</dbReference>
<name>A0ABC8J3E9_ERUVS</name>
<evidence type="ECO:0000313" key="2">
    <source>
        <dbReference type="Proteomes" id="UP001642260"/>
    </source>
</evidence>
<dbReference type="Proteomes" id="UP001642260">
    <property type="component" value="Unassembled WGS sequence"/>
</dbReference>
<dbReference type="PANTHER" id="PTHR33784:SF37">
    <property type="entry name" value="F-BOX DOMAIN-CONTAINING PROTEIN"/>
    <property type="match status" value="1"/>
</dbReference>
<sequence length="105" mass="12281">MSNSKLASLHPYMLQKILSKVATNHIWDFGSARVALPPFNQIGREEYFYKSADLIHFNDWIDEVNAVRTYMLKCYQAGNPHAIDMRVWDFCNDIHLTVAHWPIKD</sequence>
<accession>A0ABC8J3E9</accession>
<protein>
    <submittedName>
        <fullName evidence="1">Uncharacterized protein</fullName>
    </submittedName>
</protein>
<evidence type="ECO:0000313" key="1">
    <source>
        <dbReference type="EMBL" id="CAH8305105.1"/>
    </source>
</evidence>
<dbReference type="AlphaFoldDB" id="A0ABC8J3E9"/>
<organism evidence="1 2">
    <name type="scientific">Eruca vesicaria subsp. sativa</name>
    <name type="common">Garden rocket</name>
    <name type="synonym">Eruca sativa</name>
    <dbReference type="NCBI Taxonomy" id="29727"/>
    <lineage>
        <taxon>Eukaryota</taxon>
        <taxon>Viridiplantae</taxon>
        <taxon>Streptophyta</taxon>
        <taxon>Embryophyta</taxon>
        <taxon>Tracheophyta</taxon>
        <taxon>Spermatophyta</taxon>
        <taxon>Magnoliopsida</taxon>
        <taxon>eudicotyledons</taxon>
        <taxon>Gunneridae</taxon>
        <taxon>Pentapetalae</taxon>
        <taxon>rosids</taxon>
        <taxon>malvids</taxon>
        <taxon>Brassicales</taxon>
        <taxon>Brassicaceae</taxon>
        <taxon>Brassiceae</taxon>
        <taxon>Eruca</taxon>
    </lineage>
</organism>
<proteinExistence type="predicted"/>
<dbReference type="EMBL" id="CAKOAT010060710">
    <property type="protein sequence ID" value="CAH8305105.1"/>
    <property type="molecule type" value="Genomic_DNA"/>
</dbReference>
<keyword evidence="2" id="KW-1185">Reference proteome</keyword>
<comment type="caution">
    <text evidence="1">The sequence shown here is derived from an EMBL/GenBank/DDBJ whole genome shotgun (WGS) entry which is preliminary data.</text>
</comment>
<dbReference type="PANTHER" id="PTHR33784">
    <property type="entry name" value="OS05G0482100 PROTEIN"/>
    <property type="match status" value="1"/>
</dbReference>